<feature type="region of interest" description="Disordered" evidence="2">
    <location>
        <begin position="1"/>
        <end position="88"/>
    </location>
</feature>
<dbReference type="GO" id="GO:0016740">
    <property type="term" value="F:transferase activity"/>
    <property type="evidence" value="ECO:0007669"/>
    <property type="project" value="UniProtKB-KW"/>
</dbReference>
<dbReference type="AlphaFoldDB" id="A0A1C4UEE4"/>
<accession>A0A1C4UEE4</accession>
<name>A0A1C4UEE4_9ACTN</name>
<keyword evidence="5" id="KW-1185">Reference proteome</keyword>
<evidence type="ECO:0000313" key="4">
    <source>
        <dbReference type="EMBL" id="SCE70032.1"/>
    </source>
</evidence>
<dbReference type="Pfam" id="PF01206">
    <property type="entry name" value="TusA"/>
    <property type="match status" value="1"/>
</dbReference>
<evidence type="ECO:0000256" key="1">
    <source>
        <dbReference type="ARBA" id="ARBA00008984"/>
    </source>
</evidence>
<keyword evidence="4" id="KW-0808">Transferase</keyword>
<dbReference type="InterPro" id="IPR001455">
    <property type="entry name" value="TusA-like"/>
</dbReference>
<proteinExistence type="inferred from homology"/>
<gene>
    <name evidence="4" type="ORF">GA0070216_101440</name>
</gene>
<feature type="compositionally biased region" description="Gly residues" evidence="2">
    <location>
        <begin position="53"/>
        <end position="72"/>
    </location>
</feature>
<feature type="compositionally biased region" description="Basic and acidic residues" evidence="2">
    <location>
        <begin position="10"/>
        <end position="25"/>
    </location>
</feature>
<organism evidence="4 5">
    <name type="scientific">Micromonospora matsumotoense</name>
    <dbReference type="NCBI Taxonomy" id="121616"/>
    <lineage>
        <taxon>Bacteria</taxon>
        <taxon>Bacillati</taxon>
        <taxon>Actinomycetota</taxon>
        <taxon>Actinomycetes</taxon>
        <taxon>Micromonosporales</taxon>
        <taxon>Micromonosporaceae</taxon>
        <taxon>Micromonospora</taxon>
    </lineage>
</organism>
<dbReference type="PROSITE" id="PS01148">
    <property type="entry name" value="UPF0033"/>
    <property type="match status" value="1"/>
</dbReference>
<evidence type="ECO:0000256" key="2">
    <source>
        <dbReference type="SAM" id="MobiDB-lite"/>
    </source>
</evidence>
<comment type="similarity">
    <text evidence="1">Belongs to the sulfur carrier protein TusA family.</text>
</comment>
<dbReference type="Gene3D" id="3.30.110.40">
    <property type="entry name" value="TusA-like domain"/>
    <property type="match status" value="1"/>
</dbReference>
<dbReference type="EMBL" id="FMCU01000001">
    <property type="protein sequence ID" value="SCE70032.1"/>
    <property type="molecule type" value="Genomic_DNA"/>
</dbReference>
<evidence type="ECO:0000313" key="5">
    <source>
        <dbReference type="Proteomes" id="UP000198797"/>
    </source>
</evidence>
<reference evidence="5" key="1">
    <citation type="submission" date="2016-06" db="EMBL/GenBank/DDBJ databases">
        <authorList>
            <person name="Varghese N."/>
            <person name="Submissions Spin"/>
        </authorList>
    </citation>
    <scope>NUCLEOTIDE SEQUENCE [LARGE SCALE GENOMIC DNA]</scope>
    <source>
        <strain evidence="5">DSM 44100</strain>
    </source>
</reference>
<dbReference type="Proteomes" id="UP000198797">
    <property type="component" value="Unassembled WGS sequence"/>
</dbReference>
<dbReference type="SUPFAM" id="SSF64307">
    <property type="entry name" value="SirA-like"/>
    <property type="match status" value="1"/>
</dbReference>
<dbReference type="PANTHER" id="PTHR33279">
    <property type="entry name" value="SULFUR CARRIER PROTEIN YEDF-RELATED"/>
    <property type="match status" value="1"/>
</dbReference>
<sequence length="160" mass="16121">MTTPTGPDDSPARPDDSPARPDDSPARPPAPTRPDDSPARPPAPTRPDDSPAGAGGDRAGAGGDRAGAGGDRAGADDRPAGAGGGGAGAVEVLDCRGQRCPLPVIALARRLPELPIGAVLRVLADDPAAAVDIPAWCRMRGQEFVTAVPDGPGYEVRRAR</sequence>
<dbReference type="InterPro" id="IPR036868">
    <property type="entry name" value="TusA-like_sf"/>
</dbReference>
<dbReference type="CDD" id="cd00291">
    <property type="entry name" value="SirA_YedF_YeeD"/>
    <property type="match status" value="1"/>
</dbReference>
<protein>
    <submittedName>
        <fullName evidence="4">TusA-related sulfurtransferase</fullName>
    </submittedName>
</protein>
<evidence type="ECO:0000259" key="3">
    <source>
        <dbReference type="PROSITE" id="PS01148"/>
    </source>
</evidence>
<feature type="domain" description="UPF0033" evidence="3">
    <location>
        <begin position="93"/>
        <end position="117"/>
    </location>
</feature>
<dbReference type="STRING" id="121616.GA0070216_101440"/>
<dbReference type="PANTHER" id="PTHR33279:SF2">
    <property type="entry name" value="SULFUR CARRIER PROTEIN TUSA"/>
    <property type="match status" value="1"/>
</dbReference>